<proteinExistence type="predicted"/>
<sequence>MGQNRLCHTKTLPSSAKPLPTLESACPRPLSASCTRATPSVLDRSPNNGSIFPCFRELVSERGIFELNNLVAIGTSLLLDRPAFHYPIFSRITDEQNIILDLELPLSTEMRSTTAAIRTAFYSVDLLEIDSAYVNAWLPGFLNIDLGK</sequence>
<dbReference type="EMBL" id="LZYO01000038">
    <property type="protein sequence ID" value="ODH40781.1"/>
    <property type="molecule type" value="Genomic_DNA"/>
</dbReference>
<evidence type="ECO:0000313" key="1">
    <source>
        <dbReference type="EMBL" id="ODH40781.1"/>
    </source>
</evidence>
<dbReference type="VEuPathDB" id="FungiDB:PABG_12209"/>
<organism evidence="1 2">
    <name type="scientific">Paracoccidioides brasiliensis</name>
    <dbReference type="NCBI Taxonomy" id="121759"/>
    <lineage>
        <taxon>Eukaryota</taxon>
        <taxon>Fungi</taxon>
        <taxon>Dikarya</taxon>
        <taxon>Ascomycota</taxon>
        <taxon>Pezizomycotina</taxon>
        <taxon>Eurotiomycetes</taxon>
        <taxon>Eurotiomycetidae</taxon>
        <taxon>Onygenales</taxon>
        <taxon>Ajellomycetaceae</taxon>
        <taxon>Paracoccidioides</taxon>
    </lineage>
</organism>
<dbReference type="Proteomes" id="UP000242814">
    <property type="component" value="Unassembled WGS sequence"/>
</dbReference>
<gene>
    <name evidence="1" type="ORF">ACO22_01538</name>
</gene>
<accession>A0A1D2JLL3</accession>
<protein>
    <submittedName>
        <fullName evidence="1">Uncharacterized protein</fullName>
    </submittedName>
</protein>
<dbReference type="AlphaFoldDB" id="A0A1D2JLL3"/>
<name>A0A1D2JLL3_PARBR</name>
<reference evidence="1 2" key="1">
    <citation type="submission" date="2016-06" db="EMBL/GenBank/DDBJ databases">
        <authorList>
            <person name="Kjaerup R.B."/>
            <person name="Dalgaard T.S."/>
            <person name="Juul-Madsen H.R."/>
        </authorList>
    </citation>
    <scope>NUCLEOTIDE SEQUENCE [LARGE SCALE GENOMIC DNA]</scope>
    <source>
        <strain evidence="1 2">Pb300</strain>
    </source>
</reference>
<evidence type="ECO:0000313" key="2">
    <source>
        <dbReference type="Proteomes" id="UP000242814"/>
    </source>
</evidence>
<comment type="caution">
    <text evidence="1">The sequence shown here is derived from an EMBL/GenBank/DDBJ whole genome shotgun (WGS) entry which is preliminary data.</text>
</comment>